<evidence type="ECO:0000313" key="2">
    <source>
        <dbReference type="EMBL" id="AAD12274.1"/>
    </source>
</evidence>
<dbReference type="KEGG" id="vg:5141265"/>
<feature type="compositionally biased region" description="Basic residues" evidence="1">
    <location>
        <begin position="22"/>
        <end position="31"/>
    </location>
</feature>
<proteinExistence type="predicted"/>
<dbReference type="GeneID" id="5141265"/>
<reference evidence="2 3" key="2">
    <citation type="journal article" date="2006" name="J. Gen. Virol.">
        <title>Genome sequences of two frog herpesviruses.</title>
        <authorList>
            <person name="Davison A.J."/>
            <person name="Cunningham C."/>
            <person name="Sauerbier W."/>
            <person name="McKinnell R.G."/>
        </authorList>
    </citation>
    <scope>NUCLEOTIDE SEQUENCE [LARGE SCALE GENOMIC DNA]</scope>
    <source>
        <strain evidence="2 3">McKinnell</strain>
    </source>
</reference>
<feature type="compositionally biased region" description="Polar residues" evidence="1">
    <location>
        <begin position="48"/>
        <end position="69"/>
    </location>
</feature>
<keyword evidence="3" id="KW-1185">Reference proteome</keyword>
<accession>Q9YQZ1</accession>
<evidence type="ECO:0000313" key="3">
    <source>
        <dbReference type="Proteomes" id="UP000011238"/>
    </source>
</evidence>
<organism evidence="3">
    <name type="scientific">Ranid herpesvirus 1</name>
    <name type="common">Lucke tumor herpesvirus</name>
    <dbReference type="NCBI Taxonomy" id="85655"/>
    <lineage>
        <taxon>Viruses</taxon>
        <taxon>Duplodnaviria</taxon>
        <taxon>Heunggongvirae</taxon>
        <taxon>Peploviricota</taxon>
        <taxon>Herviviricetes</taxon>
        <taxon>Herpesvirales</taxon>
        <taxon>Alloherpesviridae</taxon>
        <taxon>Batravirus</taxon>
        <taxon>Batravirus ranidallo1</taxon>
    </lineage>
</organism>
<reference evidence="2 3" key="1">
    <citation type="journal article" date="1999" name="J. Cancer Res. Clin. Oncol.">
        <title>Genomic studies of the Lucke tumor herpesvirus (RaHV-1).</title>
        <authorList>
            <person name="Davison A.J."/>
            <person name="Sauerbier W."/>
            <person name="Dolan A."/>
            <person name="Addison C."/>
            <person name="McKinnell R.G."/>
        </authorList>
    </citation>
    <scope>NUCLEOTIDE SEQUENCE [LARGE SCALE GENOMIC DNA]</scope>
    <source>
        <strain evidence="2 3">McKinnell</strain>
    </source>
</reference>
<feature type="region of interest" description="Disordered" evidence="1">
    <location>
        <begin position="1"/>
        <end position="70"/>
    </location>
</feature>
<dbReference type="RefSeq" id="YP_656732.1">
    <property type="nucleotide sequence ID" value="NC_008211.1"/>
</dbReference>
<sequence>MSAQEERNSGDLGTVSVISQAQKRRERRRRLAVQNASSGRMGQAWVVGNTQTPQDESSTQSSLGTQRGPRNNAEKCASCSAIAACAPNVAVPRACAAHEPPCAVCAQDPGCAPWEHEHGASSGDMTAGCAPTLSKCVQATQPTIAPPHRKTNRRVAECTRAADTAACDQEPPGAYGGSPHEDFPPSAHSEDVCLKRAFDCFCPYHMPSRIHGLETCPEDGCCPPMAVERWDPLHTLYYRPTEAPGSPFWTCYLSTIALLKDNVGGSGRTTRGERCANIVLLCKALARMCTERGDTKAERHRAKSLRNCVWDMYLSVQDGVLLDWRPRLYLCMRPMHIMHMTVSTEWNIMRELLLASMYAESRNRADSAMVEGFLRRAVGHMLRDNFPMDALSLRRSARLVEHPLGHVVQQTFNCRSGYQIESKVLLECYNLYANVWPAVYEMCEAVALESKLGNQMF</sequence>
<name>Q9YQZ1_9VIRU</name>
<dbReference type="EMBL" id="DQ665917">
    <property type="protein sequence ID" value="AAD12274.1"/>
    <property type="molecule type" value="Genomic_DNA"/>
</dbReference>
<dbReference type="Proteomes" id="UP000011238">
    <property type="component" value="Segment"/>
</dbReference>
<evidence type="ECO:0000256" key="1">
    <source>
        <dbReference type="SAM" id="MobiDB-lite"/>
    </source>
</evidence>
<protein>
    <submittedName>
        <fullName evidence="2">ORF77</fullName>
    </submittedName>
</protein>